<reference evidence="5 6" key="1">
    <citation type="submission" date="2024-01" db="EMBL/GenBank/DDBJ databases">
        <title>The diversity of rhizobia nodulating Mimosa spp. in eleven states of Brazil covering several biomes is determined by host plant, location, and edaphic factors.</title>
        <authorList>
            <person name="Rouws L."/>
            <person name="Barauna A."/>
            <person name="Beukes C."/>
            <person name="De Faria S.M."/>
            <person name="Gross E."/>
            <person name="Dos Reis Junior F.B."/>
            <person name="Simon M."/>
            <person name="Maluk M."/>
            <person name="Odee D.W."/>
            <person name="Kenicer G."/>
            <person name="Young J.P.W."/>
            <person name="Reis V.M."/>
            <person name="Zilli J."/>
            <person name="James E.K."/>
        </authorList>
    </citation>
    <scope>NUCLEOTIDE SEQUENCE [LARGE SCALE GENOMIC DNA]</scope>
    <source>
        <strain evidence="5 6">JPY77</strain>
    </source>
</reference>
<keyword evidence="5" id="KW-0547">Nucleotide-binding</keyword>
<dbReference type="InterPro" id="IPR018193">
    <property type="entry name" value="Glyc_kinase_flavodox-like_fold"/>
</dbReference>
<dbReference type="Gene3D" id="3.40.50.10350">
    <property type="entry name" value="Glycerate kinase, domain 1"/>
    <property type="match status" value="1"/>
</dbReference>
<gene>
    <name evidence="5" type="ORF">V4C55_29530</name>
</gene>
<dbReference type="GO" id="GO:0008887">
    <property type="term" value="F:glycerate kinase activity"/>
    <property type="evidence" value="ECO:0007669"/>
    <property type="project" value="UniProtKB-EC"/>
</dbReference>
<keyword evidence="5" id="KW-0067">ATP-binding</keyword>
<dbReference type="Proteomes" id="UP001494588">
    <property type="component" value="Unassembled WGS sequence"/>
</dbReference>
<dbReference type="PANTHER" id="PTHR21599:SF0">
    <property type="entry name" value="GLYCERATE KINASE"/>
    <property type="match status" value="1"/>
</dbReference>
<dbReference type="Pfam" id="PF02595">
    <property type="entry name" value="Gly_kinase"/>
    <property type="match status" value="1"/>
</dbReference>
<name>A0ABU9QKB7_9BURK</name>
<dbReference type="GO" id="GO:0005524">
    <property type="term" value="F:ATP binding"/>
    <property type="evidence" value="ECO:0007669"/>
    <property type="project" value="UniProtKB-KW"/>
</dbReference>
<sequence length="380" mass="38985">MKIVIAPDSFKESLSAAEAARLIQAGFSEVFPHARFASLPIADGGEGTVNALKEPLKARLHSATVRDPLGRPVEADFGLTDTRVAILEMASACGLHLLSSHERDPRVATSRGLGELVLAAIDAGARHFIVGLGGSATNDCGVGFLNALGIRFLDSDGRDISDGAADLQRLKHIDCSGLDARIAACTFDVACDVDNPLCGPTGASAVFGPQKGATLEMIPVLDASLRHVADVIQRDFDLPVATTPGAGAAGGVGAAMLAFLRANLRPGSEIITDALGLEQAIVGADFVITGEGCVDGQTSRGKAPMGVARVAARLGVPVIALGGAVTADIEDLNHVGIHAAFPSVRRACSLDDALREAAANLQATARNVAAAVRLGMAIKR</sequence>
<evidence type="ECO:0000256" key="4">
    <source>
        <dbReference type="PIRNR" id="PIRNR006078"/>
    </source>
</evidence>
<evidence type="ECO:0000256" key="2">
    <source>
        <dbReference type="ARBA" id="ARBA00022679"/>
    </source>
</evidence>
<dbReference type="InterPro" id="IPR036129">
    <property type="entry name" value="Glycerate_kinase_sf"/>
</dbReference>
<evidence type="ECO:0000256" key="3">
    <source>
        <dbReference type="ARBA" id="ARBA00022777"/>
    </source>
</evidence>
<dbReference type="Gene3D" id="3.90.1510.10">
    <property type="entry name" value="Glycerate kinase, domain 2"/>
    <property type="match status" value="1"/>
</dbReference>
<dbReference type="InterPro" id="IPR004381">
    <property type="entry name" value="Glycerate_kinase"/>
</dbReference>
<comment type="caution">
    <text evidence="5">The sequence shown here is derived from an EMBL/GenBank/DDBJ whole genome shotgun (WGS) entry which is preliminary data.</text>
</comment>
<dbReference type="InterPro" id="IPR018197">
    <property type="entry name" value="Glycerate_kinase_RE-like"/>
</dbReference>
<accession>A0ABU9QKB7</accession>
<protein>
    <submittedName>
        <fullName evidence="5">Glycerate kinase</fullName>
        <ecNumber evidence="5">2.7.1.31</ecNumber>
    </submittedName>
</protein>
<dbReference type="SUPFAM" id="SSF110738">
    <property type="entry name" value="Glycerate kinase I"/>
    <property type="match status" value="1"/>
</dbReference>
<keyword evidence="2 4" id="KW-0808">Transferase</keyword>
<evidence type="ECO:0000256" key="1">
    <source>
        <dbReference type="ARBA" id="ARBA00006284"/>
    </source>
</evidence>
<comment type="similarity">
    <text evidence="1 4">Belongs to the glycerate kinase type-1 family.</text>
</comment>
<dbReference type="NCBIfam" id="TIGR00045">
    <property type="entry name" value="glycerate kinase"/>
    <property type="match status" value="1"/>
</dbReference>
<dbReference type="EC" id="2.7.1.31" evidence="5"/>
<organism evidence="5 6">
    <name type="scientific">Paraburkholderia sabiae</name>
    <dbReference type="NCBI Taxonomy" id="273251"/>
    <lineage>
        <taxon>Bacteria</taxon>
        <taxon>Pseudomonadati</taxon>
        <taxon>Pseudomonadota</taxon>
        <taxon>Betaproteobacteria</taxon>
        <taxon>Burkholderiales</taxon>
        <taxon>Burkholderiaceae</taxon>
        <taxon>Paraburkholderia</taxon>
    </lineage>
</organism>
<dbReference type="PIRSF" id="PIRSF006078">
    <property type="entry name" value="GlxK"/>
    <property type="match status" value="1"/>
</dbReference>
<dbReference type="RefSeq" id="WP_201658421.1">
    <property type="nucleotide sequence ID" value="NZ_CAJHCS010000030.1"/>
</dbReference>
<dbReference type="EMBL" id="JAZHGC010000030">
    <property type="protein sequence ID" value="MEM5289871.1"/>
    <property type="molecule type" value="Genomic_DNA"/>
</dbReference>
<evidence type="ECO:0000313" key="5">
    <source>
        <dbReference type="EMBL" id="MEM5289871.1"/>
    </source>
</evidence>
<evidence type="ECO:0000313" key="6">
    <source>
        <dbReference type="Proteomes" id="UP001494588"/>
    </source>
</evidence>
<keyword evidence="6" id="KW-1185">Reference proteome</keyword>
<keyword evidence="3 4" id="KW-0418">Kinase</keyword>
<proteinExistence type="inferred from homology"/>
<dbReference type="PANTHER" id="PTHR21599">
    <property type="entry name" value="GLYCERATE KINASE"/>
    <property type="match status" value="1"/>
</dbReference>